<dbReference type="SUPFAM" id="SSF50249">
    <property type="entry name" value="Nucleic acid-binding proteins"/>
    <property type="match status" value="3"/>
</dbReference>
<dbReference type="InterPro" id="IPR004365">
    <property type="entry name" value="NA-bd_OB_tRNA"/>
</dbReference>
<dbReference type="AlphaFoldDB" id="A0A0W8F9S4"/>
<dbReference type="PANTHER" id="PTHR13356">
    <property type="entry name" value="OB FOLD NUCLEIC ACID BINDING PROTEIN-RELATED"/>
    <property type="match status" value="1"/>
</dbReference>
<accession>A0A0W8F9S4</accession>
<dbReference type="GO" id="GO:0000724">
    <property type="term" value="P:double-strand break repair via homologous recombination"/>
    <property type="evidence" value="ECO:0007669"/>
    <property type="project" value="TreeGrafter"/>
</dbReference>
<proteinExistence type="predicted"/>
<dbReference type="InterPro" id="IPR051231">
    <property type="entry name" value="SOSS-B"/>
</dbReference>
<protein>
    <submittedName>
        <fullName evidence="3">Replication factor a (Ssdna-binding protein)</fullName>
    </submittedName>
</protein>
<dbReference type="InterPro" id="IPR012340">
    <property type="entry name" value="NA-bd_OB-fold"/>
</dbReference>
<dbReference type="NCBIfam" id="NF012035">
    <property type="entry name" value="PRK15491.1"/>
    <property type="match status" value="1"/>
</dbReference>
<gene>
    <name evidence="3" type="ORF">ASZ90_012765</name>
</gene>
<evidence type="ECO:0000256" key="1">
    <source>
        <dbReference type="ARBA" id="ARBA00023125"/>
    </source>
</evidence>
<dbReference type="CDD" id="cd04491">
    <property type="entry name" value="SoSSB_OBF"/>
    <property type="match status" value="3"/>
</dbReference>
<dbReference type="Pfam" id="PF01336">
    <property type="entry name" value="tRNA_anti-codon"/>
    <property type="match status" value="1"/>
</dbReference>
<dbReference type="Gene3D" id="2.40.50.140">
    <property type="entry name" value="Nucleic acid-binding proteins"/>
    <property type="match status" value="3"/>
</dbReference>
<feature type="domain" description="OB" evidence="2">
    <location>
        <begin position="68"/>
        <end position="142"/>
    </location>
</feature>
<sequence length="371" mass="40690">MDSELEEIYRQVADSISPEEFEERVKEKVALMAGLCDSRTAAMLVARDLGSPDLLTKIGSIRPEMGNVTFTGRVIAVSPVREFQRSDGSLGRVANITLADETGSVRVALWDETAELIKSGDLAVDQCLKVRGLAKEGFAGTEVSLGRGGGFEEIDQDIHPRVAPYKIGELKRDMSDVNLLAAVVDPGEMREFERRDGGKGQVRGVTLGDETGKVRLTLWDEQAQMPLLKGETLEIVGGSVRERYGLLEIQTGGSTAIRKSTKKLDFSERMTPIAELKEGMLSSVSGFVSGLGEVREFQRDDGRVGRVANIYISDESGRIRAALWGEHVDRLLEVDLGYRAEIIDAQVKSGWNEGLELSCGWRTRITFAPPE</sequence>
<evidence type="ECO:0000259" key="2">
    <source>
        <dbReference type="Pfam" id="PF01336"/>
    </source>
</evidence>
<dbReference type="GO" id="GO:0010212">
    <property type="term" value="P:response to ionizing radiation"/>
    <property type="evidence" value="ECO:0007669"/>
    <property type="project" value="TreeGrafter"/>
</dbReference>
<dbReference type="EMBL" id="LNQE01001435">
    <property type="protein sequence ID" value="KUG17534.1"/>
    <property type="molecule type" value="Genomic_DNA"/>
</dbReference>
<evidence type="ECO:0000313" key="3">
    <source>
        <dbReference type="EMBL" id="KUG17534.1"/>
    </source>
</evidence>
<dbReference type="PANTHER" id="PTHR13356:SF0">
    <property type="entry name" value="SOSS COMPLEX SUBUNIT B HOMOLOG"/>
    <property type="match status" value="1"/>
</dbReference>
<keyword evidence="1 3" id="KW-0238">DNA-binding</keyword>
<reference evidence="3" key="1">
    <citation type="journal article" date="2015" name="Proc. Natl. Acad. Sci. U.S.A.">
        <title>Networks of energetic and metabolic interactions define dynamics in microbial communities.</title>
        <authorList>
            <person name="Embree M."/>
            <person name="Liu J.K."/>
            <person name="Al-Bassam M.M."/>
            <person name="Zengler K."/>
        </authorList>
    </citation>
    <scope>NUCLEOTIDE SEQUENCE</scope>
</reference>
<name>A0A0W8F9S4_9ZZZZ</name>
<dbReference type="GO" id="GO:0003677">
    <property type="term" value="F:DNA binding"/>
    <property type="evidence" value="ECO:0007669"/>
    <property type="project" value="UniProtKB-KW"/>
</dbReference>
<comment type="caution">
    <text evidence="3">The sequence shown here is derived from an EMBL/GenBank/DDBJ whole genome shotgun (WGS) entry which is preliminary data.</text>
</comment>
<organism evidence="3">
    <name type="scientific">hydrocarbon metagenome</name>
    <dbReference type="NCBI Taxonomy" id="938273"/>
    <lineage>
        <taxon>unclassified sequences</taxon>
        <taxon>metagenomes</taxon>
        <taxon>ecological metagenomes</taxon>
    </lineage>
</organism>